<accession>A0A6A3ZCJ6</accession>
<dbReference type="InterPro" id="IPR001584">
    <property type="entry name" value="Integrase_cat-core"/>
</dbReference>
<evidence type="ECO:0000313" key="3">
    <source>
        <dbReference type="EMBL" id="KAE9127571.1"/>
    </source>
</evidence>
<feature type="domain" description="Integrase catalytic" evidence="1">
    <location>
        <begin position="1"/>
        <end position="90"/>
    </location>
</feature>
<organism evidence="6 10">
    <name type="scientific">Phytophthora fragariae</name>
    <dbReference type="NCBI Taxonomy" id="53985"/>
    <lineage>
        <taxon>Eukaryota</taxon>
        <taxon>Sar</taxon>
        <taxon>Stramenopiles</taxon>
        <taxon>Oomycota</taxon>
        <taxon>Peronosporomycetes</taxon>
        <taxon>Peronosporales</taxon>
        <taxon>Peronosporaceae</taxon>
        <taxon>Phytophthora</taxon>
    </lineage>
</organism>
<sequence length="180" mass="20126">MSDTGSYFKNLVVNELCQRQSIEQQFAVAYSPWISGIVERTNHDILMLMEFQLDKREWVYLLPLVQSNLNYTVEPSLNNNAPSELFTLMAVPNPLTSIVVPRPKKNLIPDVSAQRDNVDDLREGLPAMHRDVVEMLAGGTRPGQQARSATSPRATSNFCRGPIAVWQTTSFLFDGSGLSK</sequence>
<evidence type="ECO:0000313" key="7">
    <source>
        <dbReference type="EMBL" id="KAE9254359.1"/>
    </source>
</evidence>
<dbReference type="Proteomes" id="UP000441208">
    <property type="component" value="Unassembled WGS sequence"/>
</dbReference>
<dbReference type="SUPFAM" id="SSF53098">
    <property type="entry name" value="Ribonuclease H-like"/>
    <property type="match status" value="1"/>
</dbReference>
<dbReference type="Proteomes" id="UP000440367">
    <property type="component" value="Unassembled WGS sequence"/>
</dbReference>
<dbReference type="AlphaFoldDB" id="A0A6A3ZCJ6"/>
<gene>
    <name evidence="8" type="ORF">PF001_g2449</name>
    <name evidence="7" type="ORF">PF002_g2885</name>
    <name evidence="6" type="ORF">PF005_g2361</name>
    <name evidence="5" type="ORF">PF006_g6273</name>
    <name evidence="3" type="ORF">PF007_g5574</name>
    <name evidence="2" type="ORF">PF009_g5567</name>
    <name evidence="4" type="ORF">PF010_g2429</name>
</gene>
<dbReference type="Proteomes" id="UP000488956">
    <property type="component" value="Unassembled WGS sequence"/>
</dbReference>
<comment type="caution">
    <text evidence="6">The sequence shown here is derived from an EMBL/GenBank/DDBJ whole genome shotgun (WGS) entry which is preliminary data.</text>
</comment>
<dbReference type="EMBL" id="QXGD01000078">
    <property type="protein sequence ID" value="KAE9254359.1"/>
    <property type="molecule type" value="Genomic_DNA"/>
</dbReference>
<evidence type="ECO:0000313" key="4">
    <source>
        <dbReference type="EMBL" id="KAE9134493.1"/>
    </source>
</evidence>
<dbReference type="EMBL" id="QXFX01000066">
    <property type="protein sequence ID" value="KAE9134493.1"/>
    <property type="molecule type" value="Genomic_DNA"/>
</dbReference>
<evidence type="ECO:0000313" key="15">
    <source>
        <dbReference type="Proteomes" id="UP000488956"/>
    </source>
</evidence>
<evidence type="ECO:0000313" key="10">
    <source>
        <dbReference type="Proteomes" id="UP000433483"/>
    </source>
</evidence>
<dbReference type="Proteomes" id="UP000440732">
    <property type="component" value="Unassembled WGS sequence"/>
</dbReference>
<dbReference type="EMBL" id="QXGE01000068">
    <property type="protein sequence ID" value="KAE9326440.1"/>
    <property type="molecule type" value="Genomic_DNA"/>
</dbReference>
<dbReference type="Proteomes" id="UP000429523">
    <property type="component" value="Unassembled WGS sequence"/>
</dbReference>
<dbReference type="Proteomes" id="UP000433483">
    <property type="component" value="Unassembled WGS sequence"/>
</dbReference>
<dbReference type="EMBL" id="QXGB01000064">
    <property type="protein sequence ID" value="KAE9233305.1"/>
    <property type="molecule type" value="Genomic_DNA"/>
</dbReference>
<dbReference type="EMBL" id="QXFZ01000196">
    <property type="protein sequence ID" value="KAE9127571.1"/>
    <property type="molecule type" value="Genomic_DNA"/>
</dbReference>
<dbReference type="Proteomes" id="UP000437068">
    <property type="component" value="Unassembled WGS sequence"/>
</dbReference>
<dbReference type="GO" id="GO:0015074">
    <property type="term" value="P:DNA integration"/>
    <property type="evidence" value="ECO:0007669"/>
    <property type="project" value="InterPro"/>
</dbReference>
<reference evidence="9 10" key="1">
    <citation type="submission" date="2018-08" db="EMBL/GenBank/DDBJ databases">
        <title>Genomic investigation of the strawberry pathogen Phytophthora fragariae indicates pathogenicity is determined by transcriptional variation in three key races.</title>
        <authorList>
            <person name="Adams T.M."/>
            <person name="Armitage A.D."/>
            <person name="Sobczyk M.K."/>
            <person name="Bates H.J."/>
            <person name="Dunwell J.M."/>
            <person name="Nellist C.F."/>
            <person name="Harrison R.J."/>
        </authorList>
    </citation>
    <scope>NUCLEOTIDE SEQUENCE [LARGE SCALE GENOMIC DNA]</scope>
    <source>
        <strain evidence="8 11">A4</strain>
        <strain evidence="7 12">BC-1</strain>
        <strain evidence="6 10">NOV-27</strain>
        <strain evidence="5 13">NOV-5</strain>
        <strain evidence="3 14">NOV-71</strain>
        <strain evidence="2 9">NOV-9</strain>
        <strain evidence="4 15">ONT-3</strain>
    </source>
</reference>
<evidence type="ECO:0000313" key="12">
    <source>
        <dbReference type="Proteomes" id="UP000440367"/>
    </source>
</evidence>
<dbReference type="GO" id="GO:0003676">
    <property type="term" value="F:nucleic acid binding"/>
    <property type="evidence" value="ECO:0007669"/>
    <property type="project" value="InterPro"/>
</dbReference>
<keyword evidence="10" id="KW-1185">Reference proteome</keyword>
<evidence type="ECO:0000313" key="14">
    <source>
        <dbReference type="Proteomes" id="UP000441208"/>
    </source>
</evidence>
<evidence type="ECO:0000313" key="8">
    <source>
        <dbReference type="EMBL" id="KAE9326440.1"/>
    </source>
</evidence>
<dbReference type="Gene3D" id="3.30.420.10">
    <property type="entry name" value="Ribonuclease H-like superfamily/Ribonuclease H"/>
    <property type="match status" value="1"/>
</dbReference>
<evidence type="ECO:0000313" key="9">
    <source>
        <dbReference type="Proteomes" id="UP000429523"/>
    </source>
</evidence>
<evidence type="ECO:0000313" key="13">
    <source>
        <dbReference type="Proteomes" id="UP000440732"/>
    </source>
</evidence>
<dbReference type="EMBL" id="QXGF01000188">
    <property type="protein sequence ID" value="KAE8944759.1"/>
    <property type="molecule type" value="Genomic_DNA"/>
</dbReference>
<dbReference type="InterPro" id="IPR012337">
    <property type="entry name" value="RNaseH-like_sf"/>
</dbReference>
<dbReference type="PROSITE" id="PS50994">
    <property type="entry name" value="INTEGRASE"/>
    <property type="match status" value="1"/>
</dbReference>
<evidence type="ECO:0000313" key="6">
    <source>
        <dbReference type="EMBL" id="KAE9233305.1"/>
    </source>
</evidence>
<name>A0A6A3ZCJ6_9STRA</name>
<proteinExistence type="predicted"/>
<dbReference type="InterPro" id="IPR036397">
    <property type="entry name" value="RNaseH_sf"/>
</dbReference>
<evidence type="ECO:0000313" key="2">
    <source>
        <dbReference type="EMBL" id="KAE8944759.1"/>
    </source>
</evidence>
<dbReference type="EMBL" id="QXGA01000250">
    <property type="protein sequence ID" value="KAE9149221.1"/>
    <property type="molecule type" value="Genomic_DNA"/>
</dbReference>
<evidence type="ECO:0000313" key="5">
    <source>
        <dbReference type="EMBL" id="KAE9149221.1"/>
    </source>
</evidence>
<protein>
    <recommendedName>
        <fullName evidence="1">Integrase catalytic domain-containing protein</fullName>
    </recommendedName>
</protein>
<evidence type="ECO:0000259" key="1">
    <source>
        <dbReference type="PROSITE" id="PS50994"/>
    </source>
</evidence>
<evidence type="ECO:0000313" key="11">
    <source>
        <dbReference type="Proteomes" id="UP000437068"/>
    </source>
</evidence>